<organism evidence="6 7">
    <name type="scientific">Aspergillus ellipticus CBS 707.79</name>
    <dbReference type="NCBI Taxonomy" id="1448320"/>
    <lineage>
        <taxon>Eukaryota</taxon>
        <taxon>Fungi</taxon>
        <taxon>Dikarya</taxon>
        <taxon>Ascomycota</taxon>
        <taxon>Pezizomycotina</taxon>
        <taxon>Eurotiomycetes</taxon>
        <taxon>Eurotiomycetidae</taxon>
        <taxon>Eurotiales</taxon>
        <taxon>Aspergillaceae</taxon>
        <taxon>Aspergillus</taxon>
        <taxon>Aspergillus subgen. Circumdati</taxon>
    </lineage>
</organism>
<keyword evidence="5" id="KW-0503">Monooxygenase</keyword>
<evidence type="ECO:0000313" key="7">
    <source>
        <dbReference type="Proteomes" id="UP000247810"/>
    </source>
</evidence>
<proteinExistence type="inferred from homology"/>
<keyword evidence="2" id="KW-0285">Flavoprotein</keyword>
<dbReference type="GO" id="GO:0004497">
    <property type="term" value="F:monooxygenase activity"/>
    <property type="evidence" value="ECO:0007669"/>
    <property type="project" value="UniProtKB-KW"/>
</dbReference>
<evidence type="ECO:0000256" key="3">
    <source>
        <dbReference type="ARBA" id="ARBA00022827"/>
    </source>
</evidence>
<dbReference type="Pfam" id="PF04820">
    <property type="entry name" value="Trp_halogenase"/>
    <property type="match status" value="1"/>
</dbReference>
<accession>A0A319D4S0</accession>
<evidence type="ECO:0000256" key="2">
    <source>
        <dbReference type="ARBA" id="ARBA00022630"/>
    </source>
</evidence>
<dbReference type="Proteomes" id="UP000247810">
    <property type="component" value="Unassembled WGS sequence"/>
</dbReference>
<keyword evidence="7" id="KW-1185">Reference proteome</keyword>
<dbReference type="AlphaFoldDB" id="A0A319D4S0"/>
<dbReference type="VEuPathDB" id="FungiDB:BO71DRAFT_442594"/>
<evidence type="ECO:0008006" key="8">
    <source>
        <dbReference type="Google" id="ProtNLM"/>
    </source>
</evidence>
<gene>
    <name evidence="6" type="ORF">BO71DRAFT_442594</name>
</gene>
<protein>
    <recommendedName>
        <fullName evidence="8">FAD/NAD(P)-binding domain-containing protein</fullName>
    </recommendedName>
</protein>
<evidence type="ECO:0000256" key="4">
    <source>
        <dbReference type="ARBA" id="ARBA00023002"/>
    </source>
</evidence>
<keyword evidence="3" id="KW-0274">FAD</keyword>
<dbReference type="InterPro" id="IPR050816">
    <property type="entry name" value="Flavin-dep_Halogenase_NPB"/>
</dbReference>
<dbReference type="OrthoDB" id="3340390at2759"/>
<comment type="similarity">
    <text evidence="1">Belongs to the flavin-dependent halogenase family.</text>
</comment>
<keyword evidence="4" id="KW-0560">Oxidoreductase</keyword>
<evidence type="ECO:0000256" key="5">
    <source>
        <dbReference type="ARBA" id="ARBA00023033"/>
    </source>
</evidence>
<dbReference type="PANTHER" id="PTHR43747">
    <property type="entry name" value="FAD-BINDING PROTEIN"/>
    <property type="match status" value="1"/>
</dbReference>
<dbReference type="InterPro" id="IPR006905">
    <property type="entry name" value="Flavin_halogenase"/>
</dbReference>
<evidence type="ECO:0000313" key="6">
    <source>
        <dbReference type="EMBL" id="PYH92274.1"/>
    </source>
</evidence>
<dbReference type="Gene3D" id="3.50.50.60">
    <property type="entry name" value="FAD/NAD(P)-binding domain"/>
    <property type="match status" value="2"/>
</dbReference>
<dbReference type="InterPro" id="IPR036188">
    <property type="entry name" value="FAD/NAD-bd_sf"/>
</dbReference>
<name>A0A319D4S0_9EURO</name>
<dbReference type="EMBL" id="KZ825921">
    <property type="protein sequence ID" value="PYH92274.1"/>
    <property type="molecule type" value="Genomic_DNA"/>
</dbReference>
<sequence length="338" mass="36245">MAIPQKAAVLVIGGGPGGSYTAAALAREGIDTVVLEADVFPRYHIGESLVASIRPLLKFIELDEKFEKRGFTPCIRTHNGTTSVGVVMNQEMATEKKKSSTATSSREFYLESVDGARGIAQLLKSATLDSQIKQASDWSYNASWYGSPYLRIVGDAGAFIDPYFSSGVHLALSGGLSAAVSIVASLRGDCDEDAAWNWHSHGVANRYGRFLLVVLGATKQIRARDSPVMNQQGDDGFDMAFTIIKPVIQGTADVQGKVSEQDVYDAVTFSTGVVQPTSGQEGVSWLEKAPTPMSAEEQEVGRVMNNLAKAYKAADAYEGLMARLERGNLGLDHVQEGA</sequence>
<evidence type="ECO:0000256" key="1">
    <source>
        <dbReference type="ARBA" id="ARBA00005706"/>
    </source>
</evidence>
<dbReference type="SUPFAM" id="SSF51905">
    <property type="entry name" value="FAD/NAD(P)-binding domain"/>
    <property type="match status" value="1"/>
</dbReference>
<dbReference type="STRING" id="1448320.A0A319D4S0"/>
<reference evidence="6 7" key="1">
    <citation type="submission" date="2018-02" db="EMBL/GenBank/DDBJ databases">
        <title>The genomes of Aspergillus section Nigri reveals drivers in fungal speciation.</title>
        <authorList>
            <consortium name="DOE Joint Genome Institute"/>
            <person name="Vesth T.C."/>
            <person name="Nybo J."/>
            <person name="Theobald S."/>
            <person name="Brandl J."/>
            <person name="Frisvad J.C."/>
            <person name="Nielsen K.F."/>
            <person name="Lyhne E.K."/>
            <person name="Kogle M.E."/>
            <person name="Kuo A."/>
            <person name="Riley R."/>
            <person name="Clum A."/>
            <person name="Nolan M."/>
            <person name="Lipzen A."/>
            <person name="Salamov A."/>
            <person name="Henrissat B."/>
            <person name="Wiebenga A."/>
            <person name="De vries R.P."/>
            <person name="Grigoriev I.V."/>
            <person name="Mortensen U.H."/>
            <person name="Andersen M.R."/>
            <person name="Baker S.E."/>
        </authorList>
    </citation>
    <scope>NUCLEOTIDE SEQUENCE [LARGE SCALE GENOMIC DNA]</scope>
    <source>
        <strain evidence="6 7">CBS 707.79</strain>
    </source>
</reference>
<dbReference type="PANTHER" id="PTHR43747:SF5">
    <property type="entry name" value="FAD-BINDING DOMAIN-CONTAINING PROTEIN"/>
    <property type="match status" value="1"/>
</dbReference>